<comment type="caution">
    <text evidence="2">The sequence shown here is derived from an EMBL/GenBank/DDBJ whole genome shotgun (WGS) entry which is preliminary data.</text>
</comment>
<reference evidence="2 3" key="1">
    <citation type="submission" date="2022-12" db="EMBL/GenBank/DDBJ databases">
        <title>Chromosome-scale assembly of the Ensete ventricosum genome.</title>
        <authorList>
            <person name="Dussert Y."/>
            <person name="Stocks J."/>
            <person name="Wendawek A."/>
            <person name="Woldeyes F."/>
            <person name="Nichols R.A."/>
            <person name="Borrell J.S."/>
        </authorList>
    </citation>
    <scope>NUCLEOTIDE SEQUENCE [LARGE SCALE GENOMIC DNA]</scope>
    <source>
        <strain evidence="3">cv. Maze</strain>
        <tissue evidence="2">Seeds</tissue>
    </source>
</reference>
<gene>
    <name evidence="2" type="ORF">OPV22_018839</name>
</gene>
<dbReference type="PANTHER" id="PTHR44083:SF5">
    <property type="entry name" value="PROTEIN TOPLESS-RELATED PROTEIN 2"/>
    <property type="match status" value="1"/>
</dbReference>
<accession>A0AAV8QRC6</accession>
<dbReference type="Proteomes" id="UP001222027">
    <property type="component" value="Unassembled WGS sequence"/>
</dbReference>
<protein>
    <recommendedName>
        <fullName evidence="4">Anaphase-promoting complex subunit 4 WD40 domain-containing protein</fullName>
    </recommendedName>
</protein>
<feature type="region of interest" description="Disordered" evidence="1">
    <location>
        <begin position="131"/>
        <end position="165"/>
    </location>
</feature>
<evidence type="ECO:0000313" key="3">
    <source>
        <dbReference type="Proteomes" id="UP001222027"/>
    </source>
</evidence>
<dbReference type="AlphaFoldDB" id="A0AAV8QRC6"/>
<evidence type="ECO:0000313" key="2">
    <source>
        <dbReference type="EMBL" id="KAJ8486354.1"/>
    </source>
</evidence>
<evidence type="ECO:0000256" key="1">
    <source>
        <dbReference type="SAM" id="MobiDB-lite"/>
    </source>
</evidence>
<name>A0AAV8QRC6_ENSVE</name>
<dbReference type="InterPro" id="IPR015943">
    <property type="entry name" value="WD40/YVTN_repeat-like_dom_sf"/>
</dbReference>
<dbReference type="InterPro" id="IPR036322">
    <property type="entry name" value="WD40_repeat_dom_sf"/>
</dbReference>
<organism evidence="2 3">
    <name type="scientific">Ensete ventricosum</name>
    <name type="common">Abyssinian banana</name>
    <name type="synonym">Musa ensete</name>
    <dbReference type="NCBI Taxonomy" id="4639"/>
    <lineage>
        <taxon>Eukaryota</taxon>
        <taxon>Viridiplantae</taxon>
        <taxon>Streptophyta</taxon>
        <taxon>Embryophyta</taxon>
        <taxon>Tracheophyta</taxon>
        <taxon>Spermatophyta</taxon>
        <taxon>Magnoliopsida</taxon>
        <taxon>Liliopsida</taxon>
        <taxon>Zingiberales</taxon>
        <taxon>Musaceae</taxon>
        <taxon>Ensete</taxon>
    </lineage>
</organism>
<keyword evidence="3" id="KW-1185">Reference proteome</keyword>
<dbReference type="SUPFAM" id="SSF50978">
    <property type="entry name" value="WD40 repeat-like"/>
    <property type="match status" value="1"/>
</dbReference>
<dbReference type="EMBL" id="JAQQAF010000005">
    <property type="protein sequence ID" value="KAJ8486354.1"/>
    <property type="molecule type" value="Genomic_DNA"/>
</dbReference>
<feature type="compositionally biased region" description="Polar residues" evidence="1">
    <location>
        <begin position="153"/>
        <end position="165"/>
    </location>
</feature>
<dbReference type="Gene3D" id="2.130.10.10">
    <property type="entry name" value="YVTN repeat-like/Quinoprotein amine dehydrogenase"/>
    <property type="match status" value="1"/>
</dbReference>
<dbReference type="PANTHER" id="PTHR44083">
    <property type="entry name" value="TOPLESS-RELATED PROTEIN 1-RELATED"/>
    <property type="match status" value="1"/>
</dbReference>
<dbReference type="GO" id="GO:0006355">
    <property type="term" value="P:regulation of DNA-templated transcription"/>
    <property type="evidence" value="ECO:0007669"/>
    <property type="project" value="InterPro"/>
</dbReference>
<evidence type="ECO:0008006" key="4">
    <source>
        <dbReference type="Google" id="ProtNLM"/>
    </source>
</evidence>
<sequence length="165" mass="17367">MPSSACGASMDGRRKKHDLFKHRLLAQPNCKLECLRSWLPRDALPAAISSAVYSCDGLLVYAGFCDGAVGVFEADSLRLRCRIAPTAYISSSISSSGAVYPMVIAAHPSEQNQIALGMTDGTVHVVESSDADSKWGVAPPQENGVLPAIAANPANSSQVSDPPPR</sequence>
<dbReference type="InterPro" id="IPR027728">
    <property type="entry name" value="Topless_fam"/>
</dbReference>
<proteinExistence type="predicted"/>